<dbReference type="GO" id="GO:0005829">
    <property type="term" value="C:cytosol"/>
    <property type="evidence" value="ECO:0007669"/>
    <property type="project" value="TreeGrafter"/>
</dbReference>
<dbReference type="Pfam" id="PF00271">
    <property type="entry name" value="Helicase_C"/>
    <property type="match status" value="1"/>
</dbReference>
<dbReference type="Gene3D" id="3.40.50.300">
    <property type="entry name" value="P-loop containing nucleotide triphosphate hydrolases"/>
    <property type="match status" value="2"/>
</dbReference>
<dbReference type="InterPro" id="IPR041635">
    <property type="entry name" value="Type_ISP_LLaBIII_C"/>
</dbReference>
<evidence type="ECO:0000256" key="1">
    <source>
        <dbReference type="SAM" id="MobiDB-lite"/>
    </source>
</evidence>
<dbReference type="InterPro" id="IPR050742">
    <property type="entry name" value="Helicase_Restrict-Modif_Enz"/>
</dbReference>
<dbReference type="PROSITE" id="PS51194">
    <property type="entry name" value="HELICASE_CTER"/>
    <property type="match status" value="1"/>
</dbReference>
<name>A0A2M9HN22_9BIFI</name>
<dbReference type="PANTHER" id="PTHR47396">
    <property type="entry name" value="TYPE I RESTRICTION ENZYME ECOKI R PROTEIN"/>
    <property type="match status" value="1"/>
</dbReference>
<sequence length="1702" mass="190019">MKTVSLSHISMLTLEPRMSIDEIFANIVTESVDKREQGTRFEHAVEFFLEHDPAWLERITQVWMWDEAPTNDGKMDTGIDLVAEDVDGSLWAIQAKCYSKPKLAAGDVSTFFMNALADKRYQHYMIADTVSGYTSVLEDFMLSHPDMDLVRLDMDTMRESNLDWEAFADGSASATNAGRVTYSPRPHQCEAIEAVKSELKDHDRCLLVMACGTGKTLTSLRLTESMVGEGGTVLFLAPSISLVSQSMRDWVNQTRARHINVYVVCSDGKASKLSKSEQESYGQLTDIPFPATTNAETIANRFQPHKDALNVVFSTYQSIQVIHDAQQLGLPDFDLTICDEAHRTTGVMDGEAAFQKVHDADFIHSAKRLYMTATPRIFGEGAKNKAKEGAIEIASMDDEQVYGRIAYRLSFGKAVALGLLTDYKIVVMQVAESMMGSAMQKQYSAKDSEIPLDDAAKFVGCWKALFDRRHAKGVEELVNRGRHAAEVGPDDAKRVLHHAIAFAASIKDSKALSAQFRTVIDDYTRNLEDTDANKAVIAANHEVHVEIDHVDGDMDAATRRGKLDWLAAKTADNECHILSNARCLAEGIDVPDLDAVIYLNARRSRVDIIQSVGRVMRKAPGKEYGYIIIPVVIPLGADPDAILSSGAYETVWQVVRALRSHDERLDAIINAAALGDEDSLRRIIEVEVLDESKLRKRSSRRDKAAGNVASIGGEGVYGTEGADDAGDDGDGKPAEKNFQPELDFELGEMAKAINAQIVRKCGTKIYWGEWTDDIAAITRRRAEAIYQLVDQPGAARESFLEFVDGLKDSLNPGYSETDAIAVLAQHEVTKPIFQTLFTNKEVIEHNPIVQGLDRTMNALYAAGLPEVTSNPTLRDLYSSVRLSASQLETDVAKQNLIKEIYNEFFTKAFKDTADSLGIVYTPVEVVDAQLHMVQRALQREFGQSLGSRGVHVLDGFAGTGTYICRLIEDESLISTEDLPYKYEHDLHSNEIVPLAATIMDINIEQSYHKRIGGGYVPFAGALLTDTFQMHEEGDTLDDTIFTENTERIKRQKALPIKVIIGNPPYRAGDVGHTGTDTQKYPTLDKRIEETYVANSDANNNNSLYDHYIRAFRWASDRIGDSGIVCFVSNGGWLISAAGAGVRRRFVEEFSSIYVYNLKGNMRSRDWKKEGGQIFGAGSQTTIAITMLVKNPGSDEHGTIHYRDIGDYLTRQQKLDILKDATVFDPAWTSLQSDKHGDWLDHRDDSYTTFIPTGVQDGNKKLPTGLFSIWSCGLKTQRDSWAWSMSLPALRSNMSRLLNNMNHAIELHHADGTPLEQDTTRFSWTRRLQDYADKGTVIPYDSEHCVLGVYRPFCKQWVYFDSFMNEMTYQQPRIFPIAGGDRPKGPTSSHIPSQSSHLENAPNEMTYQQSSSRCLENLVIGIPGTSSRGDFSCLIARTLPDLCMASSTQSQCFPLYRYEKVEPSDDGGLFSEADMQGADEHGYIRHDAITDTGLKVFREAYPSLKITKEDIFYYVYGVLHSPEYRKRFANNLKKELPRIPLAKDFKAFMKAGRALAHLHLDYESIDPWPVMEVGDSANPGRTEKMTYPKKIKDAETGKKVPDLTVLKVAENLTIEGIPLRAYEYVVNGKSAIGWLIDRYKVTTDKKSGITNDPNDYSDNPRYIVDLVERVIRVSMETLDIVEGLPALEELPHPATWPAEWNIS</sequence>
<accession>A0A2M9HN22</accession>
<dbReference type="GO" id="GO:0005524">
    <property type="term" value="F:ATP binding"/>
    <property type="evidence" value="ECO:0007669"/>
    <property type="project" value="InterPro"/>
</dbReference>
<dbReference type="SUPFAM" id="SSF53335">
    <property type="entry name" value="S-adenosyl-L-methionine-dependent methyltransferases"/>
    <property type="match status" value="1"/>
</dbReference>
<dbReference type="InterPro" id="IPR011335">
    <property type="entry name" value="Restrct_endonuc-II-like"/>
</dbReference>
<dbReference type="GO" id="GO:0003677">
    <property type="term" value="F:DNA binding"/>
    <property type="evidence" value="ECO:0007669"/>
    <property type="project" value="InterPro"/>
</dbReference>
<dbReference type="PROSITE" id="PS51192">
    <property type="entry name" value="HELICASE_ATP_BIND_1"/>
    <property type="match status" value="1"/>
</dbReference>
<dbReference type="InterPro" id="IPR014001">
    <property type="entry name" value="Helicase_ATP-bd"/>
</dbReference>
<dbReference type="OrthoDB" id="9776021at2"/>
<dbReference type="InterPro" id="IPR053980">
    <property type="entry name" value="ISP_coupler"/>
</dbReference>
<dbReference type="InterPro" id="IPR029063">
    <property type="entry name" value="SAM-dependent_MTases_sf"/>
</dbReference>
<dbReference type="PANTHER" id="PTHR47396:SF1">
    <property type="entry name" value="ATP-DEPENDENT HELICASE IRC3-RELATED"/>
    <property type="match status" value="1"/>
</dbReference>
<dbReference type="GO" id="GO:0016787">
    <property type="term" value="F:hydrolase activity"/>
    <property type="evidence" value="ECO:0007669"/>
    <property type="project" value="InterPro"/>
</dbReference>
<dbReference type="Proteomes" id="UP000228755">
    <property type="component" value="Unassembled WGS sequence"/>
</dbReference>
<dbReference type="EMBL" id="PGLQ01000015">
    <property type="protein sequence ID" value="PJM78218.1"/>
    <property type="molecule type" value="Genomic_DNA"/>
</dbReference>
<dbReference type="SUPFAM" id="SSF52540">
    <property type="entry name" value="P-loop containing nucleoside triphosphate hydrolases"/>
    <property type="match status" value="1"/>
</dbReference>
<dbReference type="Pfam" id="PF22240">
    <property type="entry name" value="ISP_coupler"/>
    <property type="match status" value="1"/>
</dbReference>
<feature type="region of interest" description="Disordered" evidence="1">
    <location>
        <begin position="1379"/>
        <end position="1405"/>
    </location>
</feature>
<evidence type="ECO:0000313" key="5">
    <source>
        <dbReference type="Proteomes" id="UP000228755"/>
    </source>
</evidence>
<dbReference type="REBASE" id="245795">
    <property type="entry name" value="BspTREDORF10545P"/>
</dbReference>
<comment type="caution">
    <text evidence="4">The sequence shown here is derived from an EMBL/GenBank/DDBJ whole genome shotgun (WGS) entry which is preliminary data.</text>
</comment>
<feature type="domain" description="Helicase ATP-binding" evidence="2">
    <location>
        <begin position="196"/>
        <end position="393"/>
    </location>
</feature>
<dbReference type="SMART" id="SM00490">
    <property type="entry name" value="HELICc"/>
    <property type="match status" value="1"/>
</dbReference>
<dbReference type="InterPro" id="IPR006935">
    <property type="entry name" value="Helicase/UvrB_N"/>
</dbReference>
<protein>
    <submittedName>
        <fullName evidence="4">Uncharacterized protein</fullName>
    </submittedName>
</protein>
<dbReference type="InterPro" id="IPR001650">
    <property type="entry name" value="Helicase_C-like"/>
</dbReference>
<dbReference type="InterPro" id="IPR027417">
    <property type="entry name" value="P-loop_NTPase"/>
</dbReference>
<gene>
    <name evidence="4" type="ORF">CUU80_10545</name>
</gene>
<dbReference type="InterPro" id="IPR039442">
    <property type="entry name" value="Mrr-like_dom"/>
</dbReference>
<dbReference type="Gene3D" id="3.40.50.150">
    <property type="entry name" value="Vaccinia Virus protein VP39"/>
    <property type="match status" value="1"/>
</dbReference>
<dbReference type="CDD" id="cd18785">
    <property type="entry name" value="SF2_C"/>
    <property type="match status" value="1"/>
</dbReference>
<dbReference type="SMART" id="SM00487">
    <property type="entry name" value="DEXDc"/>
    <property type="match status" value="1"/>
</dbReference>
<dbReference type="Pfam" id="PF18135">
    <property type="entry name" value="Type_ISP_C"/>
    <property type="match status" value="2"/>
</dbReference>
<organism evidence="4 5">
    <name type="scientific">Bifidobacterium scaligerum</name>
    <dbReference type="NCBI Taxonomy" id="2052656"/>
    <lineage>
        <taxon>Bacteria</taxon>
        <taxon>Bacillati</taxon>
        <taxon>Actinomycetota</taxon>
        <taxon>Actinomycetes</taxon>
        <taxon>Bifidobacteriales</taxon>
        <taxon>Bifidobacteriaceae</taxon>
        <taxon>Bifidobacterium</taxon>
    </lineage>
</organism>
<feature type="region of interest" description="Disordered" evidence="1">
    <location>
        <begin position="715"/>
        <end position="734"/>
    </location>
</feature>
<keyword evidence="5" id="KW-1185">Reference proteome</keyword>
<evidence type="ECO:0000259" key="3">
    <source>
        <dbReference type="PROSITE" id="PS51194"/>
    </source>
</evidence>
<feature type="compositionally biased region" description="Polar residues" evidence="1">
    <location>
        <begin position="1385"/>
        <end position="1405"/>
    </location>
</feature>
<dbReference type="SUPFAM" id="SSF52980">
    <property type="entry name" value="Restriction endonuclease-like"/>
    <property type="match status" value="1"/>
</dbReference>
<dbReference type="Pfam" id="PF04851">
    <property type="entry name" value="ResIII"/>
    <property type="match status" value="1"/>
</dbReference>
<dbReference type="Pfam" id="PF13156">
    <property type="entry name" value="Mrr_cat_2"/>
    <property type="match status" value="1"/>
</dbReference>
<evidence type="ECO:0000259" key="2">
    <source>
        <dbReference type="PROSITE" id="PS51192"/>
    </source>
</evidence>
<evidence type="ECO:0000313" key="4">
    <source>
        <dbReference type="EMBL" id="PJM78218.1"/>
    </source>
</evidence>
<feature type="domain" description="Helicase C-terminal" evidence="3">
    <location>
        <begin position="508"/>
        <end position="680"/>
    </location>
</feature>
<reference evidence="4 5" key="1">
    <citation type="submission" date="2017-11" db="EMBL/GenBank/DDBJ databases">
        <title>Draft genome sequences of strains TRE 1, TRE D, TRE H and TRI 7, isolated from tamarins, belonging to four potential novel Bifidobacterium species.</title>
        <authorList>
            <person name="Mattarelli P."/>
            <person name="Modesto M."/>
            <person name="Bonetti A."/>
            <person name="Puglisi E."/>
            <person name="Morelli L."/>
        </authorList>
    </citation>
    <scope>NUCLEOTIDE SEQUENCE [LARGE SCALE GENOMIC DNA]</scope>
    <source>
        <strain evidence="5">TRED</strain>
    </source>
</reference>
<proteinExistence type="predicted"/>